<proteinExistence type="predicted"/>
<dbReference type="EMBL" id="VEVO01000032">
    <property type="protein sequence ID" value="KAF0022338.1"/>
    <property type="molecule type" value="Genomic_DNA"/>
</dbReference>
<gene>
    <name evidence="2" type="ORF">F2P81_025403</name>
</gene>
<feature type="region of interest" description="Disordered" evidence="1">
    <location>
        <begin position="1"/>
        <end position="77"/>
    </location>
</feature>
<comment type="caution">
    <text evidence="2">The sequence shown here is derived from an EMBL/GenBank/DDBJ whole genome shotgun (WGS) entry which is preliminary data.</text>
</comment>
<protein>
    <submittedName>
        <fullName evidence="2">Uncharacterized protein</fullName>
    </submittedName>
</protein>
<dbReference type="AlphaFoldDB" id="A0A6A4RQK9"/>
<dbReference type="Proteomes" id="UP000438429">
    <property type="component" value="Unassembled WGS sequence"/>
</dbReference>
<feature type="compositionally biased region" description="Polar residues" evidence="1">
    <location>
        <begin position="31"/>
        <end position="45"/>
    </location>
</feature>
<feature type="compositionally biased region" description="Basic and acidic residues" evidence="1">
    <location>
        <begin position="1"/>
        <end position="11"/>
    </location>
</feature>
<evidence type="ECO:0000313" key="3">
    <source>
        <dbReference type="Proteomes" id="UP000438429"/>
    </source>
</evidence>
<organism evidence="2 3">
    <name type="scientific">Scophthalmus maximus</name>
    <name type="common">Turbot</name>
    <name type="synonym">Psetta maxima</name>
    <dbReference type="NCBI Taxonomy" id="52904"/>
    <lineage>
        <taxon>Eukaryota</taxon>
        <taxon>Metazoa</taxon>
        <taxon>Chordata</taxon>
        <taxon>Craniata</taxon>
        <taxon>Vertebrata</taxon>
        <taxon>Euteleostomi</taxon>
        <taxon>Actinopterygii</taxon>
        <taxon>Neopterygii</taxon>
        <taxon>Teleostei</taxon>
        <taxon>Neoteleostei</taxon>
        <taxon>Acanthomorphata</taxon>
        <taxon>Carangaria</taxon>
        <taxon>Pleuronectiformes</taxon>
        <taxon>Pleuronectoidei</taxon>
        <taxon>Scophthalmidae</taxon>
        <taxon>Scophthalmus</taxon>
    </lineage>
</organism>
<reference evidence="2 3" key="1">
    <citation type="submission" date="2019-06" db="EMBL/GenBank/DDBJ databases">
        <title>Draft genomes of female and male turbot (Scophthalmus maximus).</title>
        <authorList>
            <person name="Xu H."/>
            <person name="Xu X.-W."/>
            <person name="Shao C."/>
            <person name="Chen S."/>
        </authorList>
    </citation>
    <scope>NUCLEOTIDE SEQUENCE [LARGE SCALE GENOMIC DNA]</scope>
    <source>
        <strain evidence="2">Ysfricsl-2016a</strain>
        <tissue evidence="2">Blood</tissue>
    </source>
</reference>
<sequence length="77" mass="8712">MSTQRREEHTLHRTPPQRISSDRDVPEQTKRLSSGGNSSDSTAEIKQQDVECTETNFGDQQQRAEDSRQGQASPQIK</sequence>
<accession>A0A6A4RQK9</accession>
<evidence type="ECO:0000256" key="1">
    <source>
        <dbReference type="SAM" id="MobiDB-lite"/>
    </source>
</evidence>
<name>A0A6A4RQK9_SCOMX</name>
<evidence type="ECO:0000313" key="2">
    <source>
        <dbReference type="EMBL" id="KAF0022338.1"/>
    </source>
</evidence>
<feature type="compositionally biased region" description="Basic and acidic residues" evidence="1">
    <location>
        <begin position="20"/>
        <end position="30"/>
    </location>
</feature>